<feature type="compositionally biased region" description="Polar residues" evidence="1">
    <location>
        <begin position="291"/>
        <end position="307"/>
    </location>
</feature>
<accession>A0ABR4PNB4</accession>
<comment type="caution">
    <text evidence="3">The sequence shown here is derived from an EMBL/GenBank/DDBJ whole genome shotgun (WGS) entry which is preliminary data.</text>
</comment>
<feature type="region of interest" description="Disordered" evidence="1">
    <location>
        <begin position="289"/>
        <end position="326"/>
    </location>
</feature>
<feature type="compositionally biased region" description="Polar residues" evidence="1">
    <location>
        <begin position="128"/>
        <end position="141"/>
    </location>
</feature>
<feature type="region of interest" description="Disordered" evidence="1">
    <location>
        <begin position="123"/>
        <end position="155"/>
    </location>
</feature>
<feature type="region of interest" description="Disordered" evidence="1">
    <location>
        <begin position="180"/>
        <end position="203"/>
    </location>
</feature>
<feature type="compositionally biased region" description="Polar residues" evidence="1">
    <location>
        <begin position="604"/>
        <end position="615"/>
    </location>
</feature>
<feature type="compositionally biased region" description="Polar residues" evidence="1">
    <location>
        <begin position="180"/>
        <end position="193"/>
    </location>
</feature>
<name>A0ABR4PNB4_9HELO</name>
<evidence type="ECO:0000256" key="1">
    <source>
        <dbReference type="SAM" id="MobiDB-lite"/>
    </source>
</evidence>
<gene>
    <name evidence="3" type="ORF">PVAG01_04110</name>
</gene>
<dbReference type="Proteomes" id="UP001629113">
    <property type="component" value="Unassembled WGS sequence"/>
</dbReference>
<dbReference type="InterPro" id="IPR013087">
    <property type="entry name" value="Znf_C2H2_type"/>
</dbReference>
<feature type="compositionally biased region" description="Low complexity" evidence="1">
    <location>
        <begin position="535"/>
        <end position="556"/>
    </location>
</feature>
<dbReference type="EMBL" id="JBFCZG010000003">
    <property type="protein sequence ID" value="KAL3424829.1"/>
    <property type="molecule type" value="Genomic_DNA"/>
</dbReference>
<feature type="domain" description="C2H2-type" evidence="2">
    <location>
        <begin position="847"/>
        <end position="870"/>
    </location>
</feature>
<reference evidence="3 4" key="1">
    <citation type="submission" date="2024-06" db="EMBL/GenBank/DDBJ databases">
        <title>Complete genome of Phlyctema vagabunda strain 19-DSS-EL-015.</title>
        <authorList>
            <person name="Fiorenzani C."/>
        </authorList>
    </citation>
    <scope>NUCLEOTIDE SEQUENCE [LARGE SCALE GENOMIC DNA]</scope>
    <source>
        <strain evidence="3 4">19-DSS-EL-015</strain>
    </source>
</reference>
<dbReference type="PANTHER" id="PTHR35391">
    <property type="entry name" value="C2H2-TYPE DOMAIN-CONTAINING PROTEIN-RELATED"/>
    <property type="match status" value="1"/>
</dbReference>
<organism evidence="3 4">
    <name type="scientific">Phlyctema vagabunda</name>
    <dbReference type="NCBI Taxonomy" id="108571"/>
    <lineage>
        <taxon>Eukaryota</taxon>
        <taxon>Fungi</taxon>
        <taxon>Dikarya</taxon>
        <taxon>Ascomycota</taxon>
        <taxon>Pezizomycotina</taxon>
        <taxon>Leotiomycetes</taxon>
        <taxon>Helotiales</taxon>
        <taxon>Dermateaceae</taxon>
        <taxon>Phlyctema</taxon>
    </lineage>
</organism>
<dbReference type="SMART" id="SM00355">
    <property type="entry name" value="ZnF_C2H2"/>
    <property type="match status" value="3"/>
</dbReference>
<feature type="region of interest" description="Disordered" evidence="1">
    <location>
        <begin position="465"/>
        <end position="511"/>
    </location>
</feature>
<dbReference type="PROSITE" id="PS00028">
    <property type="entry name" value="ZINC_FINGER_C2H2_1"/>
    <property type="match status" value="2"/>
</dbReference>
<dbReference type="PANTHER" id="PTHR35391:SF3">
    <property type="entry name" value="FINGER DOMAIN PROTEIN, PUTATIVE (AFU_ORTHOLOGUE AFUA_8G04300)-RELATED"/>
    <property type="match status" value="1"/>
</dbReference>
<feature type="region of interest" description="Disordered" evidence="1">
    <location>
        <begin position="25"/>
        <end position="56"/>
    </location>
</feature>
<protein>
    <submittedName>
        <fullName evidence="3">C2H2 finger domain-containing protein</fullName>
    </submittedName>
</protein>
<dbReference type="InterPro" id="IPR058925">
    <property type="entry name" value="zf-C2H2_AcuF"/>
</dbReference>
<feature type="domain" description="C2H2-type" evidence="2">
    <location>
        <begin position="912"/>
        <end position="932"/>
    </location>
</feature>
<feature type="compositionally biased region" description="Acidic residues" evidence="1">
    <location>
        <begin position="628"/>
        <end position="643"/>
    </location>
</feature>
<feature type="region of interest" description="Disordered" evidence="1">
    <location>
        <begin position="571"/>
        <end position="659"/>
    </location>
</feature>
<feature type="region of interest" description="Disordered" evidence="1">
    <location>
        <begin position="535"/>
        <end position="559"/>
    </location>
</feature>
<sequence>MSLSYTTPDSDHLGLNTEYLPSTLSPYPHSHTVSNSASPSYNLNSTPGESLSDYSNYQPSEYTELEDEYWGVNFDADFPGEASSLPPHQFDIGARQAPPLIHSQSDPSPLLGDQQFANLPQTRLPLTPIQSNTPSTPSPRTEANDHQVRKTISQHQLTTELQKAHSQHQLTLRPSQSTLLELTPDHSGSSHTSAEGLEPFPMAYPGKSPQVTVSDWQTGAFSLDAHHAIPGSQAATVRDDEGLWRNSEETGQAGLDPERRKLLEGIEVPTLKEQDNARLVNRKNAEVRDWVSTSQADPANSGTNPYTASEAGSIRHFNPADDNSHIKPVDDAASIRENAPRDGDIYYNLKSFRNNGFNSELSETDLSLIVGRQWNDAPTVPSMTKTQIQPQTANDAMRQYKDNADQFSVISRRATWGTRRLSEPSIADFDSITDGSFLKKMSITDSPEKSRQSIFDSLAKMVQKSSSNLKRAHSTSRDVQEPTVGDHPRVNSQGSLAPPPRNNSFGRKPAATPSINTAFAAMVGPLAAVGTTHARSGSISASGSGPASATSPKSPANLGGFARSVIKRARSRSDLARSTSNENVEPTGIANLWGRQGGPPVPNTAFQVTAATTALPTEPDQRPQENNVDLDEDEDDEDDEEFEGDHKIEPNQNSDPIVPNYDGFKAHVWRLNPEMDPQFSWLVSRIAHQQDIRYKTLLGSRVKHSQAVRKGSCSAGQHCEALGGKPTLYDVKGKVRELEPPTTGLHLVTDFDGNESGQGDTALGPESFPSGVPMPPTRSLPAEFECQLCFKSKKFHKPSDWTKHVHEDVQPFTCTYDKCKDAKSFKRKADWVRHENERHRHLEWWVCQYDDCRHPCYRKDNFLQHLVREHKLPEPKQKTKTAIKNARHKEPVWAMLEQCHHETTNKPQDEPCKFCGRHFNTWKKLTVHLAKHMENITLPVLKLIEERTVDADTIISPIEQNLTPITPMPKLEAGTSPFDFENLSPHPSNPQQFSTPYQPSLYYPSVEPTSQFAMQAQSHVPQGIPYNQASTFTNTHHFPMDHTQAFNPMDSSYSQQGVAGPIYSTSQPSQPRGHQYSMSQGYIPNTRPIATPASQQNMLGINTFNYGFDMPLNPAQGYTQVPIARVHGSTSPYGHSPSQSQFYGP</sequence>
<evidence type="ECO:0000259" key="2">
    <source>
        <dbReference type="PROSITE" id="PS00028"/>
    </source>
</evidence>
<evidence type="ECO:0000313" key="4">
    <source>
        <dbReference type="Proteomes" id="UP001629113"/>
    </source>
</evidence>
<proteinExistence type="predicted"/>
<dbReference type="Pfam" id="PF26082">
    <property type="entry name" value="zf-C2H2_AcuF"/>
    <property type="match status" value="1"/>
</dbReference>
<feature type="compositionally biased region" description="Basic and acidic residues" evidence="1">
    <location>
        <begin position="475"/>
        <end position="489"/>
    </location>
</feature>
<evidence type="ECO:0000313" key="3">
    <source>
        <dbReference type="EMBL" id="KAL3424829.1"/>
    </source>
</evidence>
<keyword evidence="4" id="KW-1185">Reference proteome</keyword>